<dbReference type="HOGENOM" id="CLU_007524_0_2_5"/>
<evidence type="ECO:0000256" key="3">
    <source>
        <dbReference type="SAM" id="MobiDB-lite"/>
    </source>
</evidence>
<evidence type="ECO:0000256" key="2">
    <source>
        <dbReference type="ARBA" id="ARBA00022840"/>
    </source>
</evidence>
<keyword evidence="2" id="KW-0067">ATP-binding</keyword>
<feature type="domain" description="UvrD-like helicase C-terminal" evidence="4">
    <location>
        <begin position="771"/>
        <end position="819"/>
    </location>
</feature>
<dbReference type="GO" id="GO:0006310">
    <property type="term" value="P:DNA recombination"/>
    <property type="evidence" value="ECO:0007669"/>
    <property type="project" value="TreeGrafter"/>
</dbReference>
<dbReference type="Gene3D" id="2.30.30.940">
    <property type="match status" value="1"/>
</dbReference>
<geneLocation type="plasmid" evidence="7 8">
    <name>megaplasmid</name>
</geneLocation>
<dbReference type="InterPro" id="IPR050534">
    <property type="entry name" value="Coronavir_polyprotein_1ab"/>
</dbReference>
<name>C5B4P9_METEA</name>
<dbReference type="Proteomes" id="UP000009081">
    <property type="component" value="Plasmid megaplasmid"/>
</dbReference>
<dbReference type="KEGG" id="mea:Mex_2p0584"/>
<evidence type="ECO:0000313" key="8">
    <source>
        <dbReference type="Proteomes" id="UP000009081"/>
    </source>
</evidence>
<proteinExistence type="predicted"/>
<feature type="compositionally biased region" description="Low complexity" evidence="3">
    <location>
        <begin position="11"/>
        <end position="21"/>
    </location>
</feature>
<feature type="domain" description="ATP-dependent RecD2 DNA helicase SH3" evidence="6">
    <location>
        <begin position="683"/>
        <end position="740"/>
    </location>
</feature>
<evidence type="ECO:0000259" key="4">
    <source>
        <dbReference type="Pfam" id="PF13538"/>
    </source>
</evidence>
<dbReference type="Pfam" id="PF18335">
    <property type="entry name" value="SH3_13"/>
    <property type="match status" value="1"/>
</dbReference>
<dbReference type="InterPro" id="IPR029493">
    <property type="entry name" value="RecD2-like_HHH"/>
</dbReference>
<dbReference type="Gene3D" id="1.10.10.2220">
    <property type="match status" value="1"/>
</dbReference>
<dbReference type="EMBL" id="CP001511">
    <property type="protein sequence ID" value="ACS43431.1"/>
    <property type="molecule type" value="Genomic_DNA"/>
</dbReference>
<keyword evidence="7" id="KW-0614">Plasmid</keyword>
<organism evidence="7 8">
    <name type="scientific">Methylorubrum extorquens (strain ATCC 14718 / DSM 1338 / JCM 2805 / NCIMB 9133 / AM1)</name>
    <name type="common">Methylobacterium extorquens</name>
    <dbReference type="NCBI Taxonomy" id="272630"/>
    <lineage>
        <taxon>Bacteria</taxon>
        <taxon>Pseudomonadati</taxon>
        <taxon>Pseudomonadota</taxon>
        <taxon>Alphaproteobacteria</taxon>
        <taxon>Hyphomicrobiales</taxon>
        <taxon>Methylobacteriaceae</taxon>
        <taxon>Methylorubrum</taxon>
    </lineage>
</organism>
<feature type="region of interest" description="Disordered" evidence="3">
    <location>
        <begin position="847"/>
        <end position="866"/>
    </location>
</feature>
<dbReference type="AlphaFoldDB" id="C5B4P9"/>
<dbReference type="PANTHER" id="PTHR43788">
    <property type="entry name" value="DNA2/NAM7 HELICASE FAMILY MEMBER"/>
    <property type="match status" value="1"/>
</dbReference>
<reference evidence="7 8" key="1">
    <citation type="journal article" date="2009" name="PLoS ONE">
        <title>Methylobacterium genome sequences: a reference blueprint to investigate microbial metabolism of C1 compounds from natural and industrial sources.</title>
        <authorList>
            <person name="Vuilleumier S."/>
            <person name="Chistoserdova L."/>
            <person name="Lee M.-C."/>
            <person name="Bringel F."/>
            <person name="Lajus A."/>
            <person name="Zhou Y."/>
            <person name="Gourion B."/>
            <person name="Barbe V."/>
            <person name="Chang J."/>
            <person name="Cruveiller S."/>
            <person name="Dossat C."/>
            <person name="Gillett W."/>
            <person name="Gruffaz C."/>
            <person name="Haugen E."/>
            <person name="Hourcade E."/>
            <person name="Levy R."/>
            <person name="Mangenot S."/>
            <person name="Muller E."/>
            <person name="Nadalig T."/>
            <person name="Pagni M."/>
            <person name="Penny C."/>
            <person name="Peyraud R."/>
            <person name="Robinson D.G."/>
            <person name="Roche D."/>
            <person name="Rouy Z."/>
            <person name="Saenampechek C."/>
            <person name="Salvignol G."/>
            <person name="Vallenet D."/>
            <person name="Wu Z."/>
            <person name="Marx C.J."/>
            <person name="Vorholt J.A."/>
            <person name="Olson M.V."/>
            <person name="Kaul R."/>
            <person name="Weissenbach J."/>
            <person name="Medigue C."/>
            <person name="Lidstrom M.E."/>
        </authorList>
    </citation>
    <scope>NUCLEOTIDE SEQUENCE [LARGE SCALE GENOMIC DNA]</scope>
    <source>
        <strain evidence="8">ATCC 14718 / DSM 1338 / JCM 2805 / NCIMB 9133 / AM1</strain>
    </source>
</reference>
<dbReference type="Pfam" id="PF14490">
    <property type="entry name" value="HHH_RecD2"/>
    <property type="match status" value="1"/>
</dbReference>
<evidence type="ECO:0000259" key="6">
    <source>
        <dbReference type="Pfam" id="PF18335"/>
    </source>
</evidence>
<protein>
    <submittedName>
        <fullName evidence="7">Helicase, RecD/TraA family</fullName>
        <ecNumber evidence="7">3.1.11.5</ecNumber>
    </submittedName>
</protein>
<dbReference type="InterPro" id="IPR041451">
    <property type="entry name" value="RecD2_SH13"/>
</dbReference>
<keyword evidence="8" id="KW-1185">Reference proteome</keyword>
<dbReference type="CDD" id="cd17933">
    <property type="entry name" value="DEXSc_RecD-like"/>
    <property type="match status" value="1"/>
</dbReference>
<dbReference type="GO" id="GO:0009338">
    <property type="term" value="C:exodeoxyribonuclease V complex"/>
    <property type="evidence" value="ECO:0007669"/>
    <property type="project" value="TreeGrafter"/>
</dbReference>
<evidence type="ECO:0000256" key="1">
    <source>
        <dbReference type="ARBA" id="ARBA00022741"/>
    </source>
</evidence>
<accession>C5B4P9</accession>
<feature type="domain" description="ATP-dependent RecD2 DNA helicase-like helix-hairpin-helix" evidence="5">
    <location>
        <begin position="265"/>
        <end position="353"/>
    </location>
</feature>
<dbReference type="GO" id="GO:0005524">
    <property type="term" value="F:ATP binding"/>
    <property type="evidence" value="ECO:0007669"/>
    <property type="project" value="UniProtKB-KW"/>
</dbReference>
<dbReference type="Pfam" id="PF13538">
    <property type="entry name" value="UvrD_C_2"/>
    <property type="match status" value="1"/>
</dbReference>
<keyword evidence="1" id="KW-0547">Nucleotide-binding</keyword>
<dbReference type="Gene3D" id="3.40.50.300">
    <property type="entry name" value="P-loop containing nucleotide triphosphate hydrolases"/>
    <property type="match status" value="2"/>
</dbReference>
<keyword evidence="7" id="KW-0347">Helicase</keyword>
<feature type="compositionally biased region" description="Pro residues" evidence="3">
    <location>
        <begin position="22"/>
        <end position="32"/>
    </location>
</feature>
<feature type="compositionally biased region" description="Pro residues" evidence="3">
    <location>
        <begin position="67"/>
        <end position="82"/>
    </location>
</feature>
<dbReference type="EC" id="3.1.11.5" evidence="7"/>
<dbReference type="GO" id="GO:0017116">
    <property type="term" value="F:single-stranded DNA helicase activity"/>
    <property type="evidence" value="ECO:0007669"/>
    <property type="project" value="TreeGrafter"/>
</dbReference>
<feature type="compositionally biased region" description="Low complexity" evidence="3">
    <location>
        <begin position="83"/>
        <end position="94"/>
    </location>
</feature>
<evidence type="ECO:0000259" key="5">
    <source>
        <dbReference type="Pfam" id="PF14490"/>
    </source>
</evidence>
<feature type="compositionally biased region" description="Pro residues" evidence="3">
    <location>
        <begin position="42"/>
        <end position="53"/>
    </location>
</feature>
<feature type="region of interest" description="Disordered" evidence="3">
    <location>
        <begin position="1"/>
        <end position="123"/>
    </location>
</feature>
<sequence length="866" mass="92641">MGRDDNPVDKAVPLPRVLMLRRPPPAPAPRPAAPAASRTAPAAPPPVRQPTPPAYGDLFGNALAPARMPPAPARVLPPPVRVSPPAGAALARPAGDAREATDPPAPATAPREAAPAKERAPVAPDETVEMTVRIVRELHESPDRTFYVYLAKKEDGEEFKFSTTHPATRPKAKEQVLLQGKWGVYRGQQTFRATVMTPVLPKGAKGIVGWLRQSSVKGVGHATANKLAEAFGDELEHVVGDAEALARAIPREKAVAIAEAWASNAGQAELVAWLGRFGLGPLTTKKIIKQFGARSKQIIEENPWVLAETIEGIAFRSADEVAHSAGHQLADPKRIRGALRFFLDARTREGGHCGLPPSMLVETVADEIGVGAVAVRAELDEVADGRTHALDEVTNLIYPIPLLRDERDIADRILTLMAEAKPASETPEEACRLVDEAAAELGFVLDESQRQAAVSAVSEGICILTGGPGTGKTTTVRVILKALQSVERKVAIAGPTGRSAKRAADVTGAKTSTLHRMLEWEAAAGGFTRNQRRPLQEDHLIVDEFSMVDTRLAAAFFQAVAPGSAITIVGDVDQLPSVGSGQILRDLIASGSVPVCRLSVVHRQKDGNGIVAAAHNINAGALPAVSAKAADGFTFTEAYGANGISEQLVRMVTRDLPERGIDVSRDVQILAGMRQGEIGVTKLNEILKATLNPAAEDGRTVRLGHRLFTVGDRVMQMRNNYEKKVYNGEVGQICWVGEVKRGEKEMVTAIRVEYPGDQVVYTAEDADDIDYAWATTVHKSQGCEFPVVLFVVPNSHQSILSRNLLYTAVTRAKQECHLVGDGRALRSAIAKADTTRRYTGLALRLAAPGPSPDDGIDEMPAGPSPR</sequence>
<dbReference type="PANTHER" id="PTHR43788:SF6">
    <property type="entry name" value="DNA HELICASE B"/>
    <property type="match status" value="1"/>
</dbReference>
<dbReference type="SUPFAM" id="SSF52540">
    <property type="entry name" value="P-loop containing nucleoside triphosphate hydrolases"/>
    <property type="match status" value="2"/>
</dbReference>
<gene>
    <name evidence="7" type="ordered locus">MexAM1_META2p0584</name>
</gene>
<evidence type="ECO:0000313" key="7">
    <source>
        <dbReference type="EMBL" id="ACS43431.1"/>
    </source>
</evidence>
<dbReference type="CDD" id="cd18809">
    <property type="entry name" value="SF1_C_RecD"/>
    <property type="match status" value="1"/>
</dbReference>
<dbReference type="RefSeq" id="WP_012753884.1">
    <property type="nucleotide sequence ID" value="NC_012811.1"/>
</dbReference>
<dbReference type="InterPro" id="IPR027417">
    <property type="entry name" value="P-loop_NTPase"/>
</dbReference>
<dbReference type="GO" id="GO:0008854">
    <property type="term" value="F:exodeoxyribonuclease V activity"/>
    <property type="evidence" value="ECO:0007669"/>
    <property type="project" value="UniProtKB-EC"/>
</dbReference>
<dbReference type="Pfam" id="PF13604">
    <property type="entry name" value="AAA_30"/>
    <property type="match status" value="1"/>
</dbReference>
<dbReference type="InterPro" id="IPR027785">
    <property type="entry name" value="UvrD-like_helicase_C"/>
</dbReference>
<keyword evidence="7" id="KW-0378">Hydrolase</keyword>